<dbReference type="AlphaFoldDB" id="A0A7J6W627"/>
<evidence type="ECO:0000313" key="1">
    <source>
        <dbReference type="EMBL" id="KAF5192839.1"/>
    </source>
</evidence>
<keyword evidence="2" id="KW-1185">Reference proteome</keyword>
<dbReference type="EMBL" id="JABWDY010020871">
    <property type="protein sequence ID" value="KAF5192839.1"/>
    <property type="molecule type" value="Genomic_DNA"/>
</dbReference>
<gene>
    <name evidence="1" type="ORF">FRX31_017576</name>
</gene>
<dbReference type="Proteomes" id="UP000554482">
    <property type="component" value="Unassembled WGS sequence"/>
</dbReference>
<accession>A0A7J6W627</accession>
<protein>
    <submittedName>
        <fullName evidence="1">Uncharacterized protein</fullName>
    </submittedName>
</protein>
<sequence length="86" mass="9363">MTTIPISISRVNQVDASRLDVEILAMLKEQLVLAIDLLVSSTRAERVGYLGDRYVLPCVRNDACAPGVLALPLEAYESFSNALTLV</sequence>
<name>A0A7J6W627_THATH</name>
<reference evidence="1 2" key="1">
    <citation type="submission" date="2020-06" db="EMBL/GenBank/DDBJ databases">
        <title>Transcriptomic and genomic resources for Thalictrum thalictroides and T. hernandezii: Facilitating candidate gene discovery in an emerging model plant lineage.</title>
        <authorList>
            <person name="Arias T."/>
            <person name="Riano-Pachon D.M."/>
            <person name="Di Stilio V.S."/>
        </authorList>
    </citation>
    <scope>NUCLEOTIDE SEQUENCE [LARGE SCALE GENOMIC DNA]</scope>
    <source>
        <strain evidence="2">cv. WT478/WT964</strain>
        <tissue evidence="1">Leaves</tissue>
    </source>
</reference>
<comment type="caution">
    <text evidence="1">The sequence shown here is derived from an EMBL/GenBank/DDBJ whole genome shotgun (WGS) entry which is preliminary data.</text>
</comment>
<proteinExistence type="predicted"/>
<organism evidence="1 2">
    <name type="scientific">Thalictrum thalictroides</name>
    <name type="common">Rue-anemone</name>
    <name type="synonym">Anemone thalictroides</name>
    <dbReference type="NCBI Taxonomy" id="46969"/>
    <lineage>
        <taxon>Eukaryota</taxon>
        <taxon>Viridiplantae</taxon>
        <taxon>Streptophyta</taxon>
        <taxon>Embryophyta</taxon>
        <taxon>Tracheophyta</taxon>
        <taxon>Spermatophyta</taxon>
        <taxon>Magnoliopsida</taxon>
        <taxon>Ranunculales</taxon>
        <taxon>Ranunculaceae</taxon>
        <taxon>Thalictroideae</taxon>
        <taxon>Thalictrum</taxon>
    </lineage>
</organism>
<dbReference type="OrthoDB" id="10260712at2759"/>
<dbReference type="InterPro" id="IPR038389">
    <property type="entry name" value="PSMG2_sf"/>
</dbReference>
<evidence type="ECO:0000313" key="2">
    <source>
        <dbReference type="Proteomes" id="UP000554482"/>
    </source>
</evidence>
<dbReference type="Gene3D" id="3.40.50.10900">
    <property type="entry name" value="PAC-like subunit"/>
    <property type="match status" value="1"/>
</dbReference>